<evidence type="ECO:0000259" key="2">
    <source>
        <dbReference type="Pfam" id="PF07007"/>
    </source>
</evidence>
<organism evidence="3 4">
    <name type="scientific">Dyella jejuensis</name>
    <dbReference type="NCBI Taxonomy" id="1432009"/>
    <lineage>
        <taxon>Bacteria</taxon>
        <taxon>Pseudomonadati</taxon>
        <taxon>Pseudomonadota</taxon>
        <taxon>Gammaproteobacteria</taxon>
        <taxon>Lysobacterales</taxon>
        <taxon>Rhodanobacteraceae</taxon>
        <taxon>Dyella</taxon>
    </lineage>
</organism>
<proteinExistence type="predicted"/>
<feature type="chain" id="PRO_5046992629" evidence="1">
    <location>
        <begin position="21"/>
        <end position="221"/>
    </location>
</feature>
<dbReference type="EMBL" id="JADIKJ010000013">
    <property type="protein sequence ID" value="MFK2901093.1"/>
    <property type="molecule type" value="Genomic_DNA"/>
</dbReference>
<evidence type="ECO:0000313" key="3">
    <source>
        <dbReference type="EMBL" id="MFK2901093.1"/>
    </source>
</evidence>
<sequence length="221" mass="24877">MFSKKFLVLSVALFSSAVFAAGFNCDKSAVIAERLICSNAKLSALDVDLNKAYKSALESASSASKTTLIKEQRNWLAYARDSCEDVNCLKDAYTTRIALLRKNVEWIVNARPIPMAIDGQQRNVVFHRDPNEEVVFFNKKLSEEGGKRLIECHRLVSLPVGYANSDQTYGAYCTMISDKGRRNVIICADKFIGHFSFEDYENDKENDLNLIEFTNRKCFGG</sequence>
<keyword evidence="4" id="KW-1185">Reference proteome</keyword>
<evidence type="ECO:0000256" key="1">
    <source>
        <dbReference type="SAM" id="SignalP"/>
    </source>
</evidence>
<dbReference type="PANTHER" id="PTHR37549:SF1">
    <property type="entry name" value="LIPOPROTEIN LPRI"/>
    <property type="match status" value="1"/>
</dbReference>
<dbReference type="InterPro" id="IPR052755">
    <property type="entry name" value="Lysozyme_Inhibitor_LprI"/>
</dbReference>
<evidence type="ECO:0000313" key="4">
    <source>
        <dbReference type="Proteomes" id="UP001620461"/>
    </source>
</evidence>
<dbReference type="RefSeq" id="WP_404547684.1">
    <property type="nucleotide sequence ID" value="NZ_JADIKJ010000013.1"/>
</dbReference>
<dbReference type="InterPro" id="IPR009739">
    <property type="entry name" value="LprI-like_N"/>
</dbReference>
<accession>A0ABW8JJ33</accession>
<dbReference type="Proteomes" id="UP001620461">
    <property type="component" value="Unassembled WGS sequence"/>
</dbReference>
<gene>
    <name evidence="3" type="ORF">ISP15_12160</name>
</gene>
<dbReference type="Gene3D" id="1.20.1270.180">
    <property type="match status" value="1"/>
</dbReference>
<comment type="caution">
    <text evidence="3">The sequence shown here is derived from an EMBL/GenBank/DDBJ whole genome shotgun (WGS) entry which is preliminary data.</text>
</comment>
<reference evidence="3 4" key="1">
    <citation type="submission" date="2020-10" db="EMBL/GenBank/DDBJ databases">
        <title>Phylogeny of dyella-like bacteria.</title>
        <authorList>
            <person name="Fu J."/>
        </authorList>
    </citation>
    <scope>NUCLEOTIDE SEQUENCE [LARGE SCALE GENOMIC DNA]</scope>
    <source>
        <strain evidence="3 4">JP1</strain>
    </source>
</reference>
<dbReference type="PANTHER" id="PTHR37549">
    <property type="entry name" value="LIPOPROTEIN LPRI"/>
    <property type="match status" value="1"/>
</dbReference>
<keyword evidence="1" id="KW-0732">Signal</keyword>
<name>A0ABW8JJ33_9GAMM</name>
<feature type="domain" description="Lysozyme inhibitor LprI-like N-terminal" evidence="2">
    <location>
        <begin position="25"/>
        <end position="86"/>
    </location>
</feature>
<feature type="signal peptide" evidence="1">
    <location>
        <begin position="1"/>
        <end position="20"/>
    </location>
</feature>
<protein>
    <submittedName>
        <fullName evidence="3">DUF1311 domain-containing protein</fullName>
    </submittedName>
</protein>
<dbReference type="Pfam" id="PF07007">
    <property type="entry name" value="LprI"/>
    <property type="match status" value="1"/>
</dbReference>